<evidence type="ECO:0000313" key="2">
    <source>
        <dbReference type="Proteomes" id="UP000031572"/>
    </source>
</evidence>
<evidence type="ECO:0000313" key="1">
    <source>
        <dbReference type="EMBL" id="KIF84068.1"/>
    </source>
</evidence>
<dbReference type="Proteomes" id="UP000031572">
    <property type="component" value="Unassembled WGS sequence"/>
</dbReference>
<keyword evidence="2" id="KW-1185">Reference proteome</keyword>
<protein>
    <submittedName>
        <fullName evidence="1">Uncharacterized protein</fullName>
    </submittedName>
</protein>
<dbReference type="EMBL" id="JWJG01000008">
    <property type="protein sequence ID" value="KIF84068.1"/>
    <property type="molecule type" value="Genomic_DNA"/>
</dbReference>
<gene>
    <name evidence="1" type="ORF">TSA66_00820</name>
</gene>
<organism evidence="1 2">
    <name type="scientific">Noviherbaspirillum autotrophicum</name>
    <dbReference type="NCBI Taxonomy" id="709839"/>
    <lineage>
        <taxon>Bacteria</taxon>
        <taxon>Pseudomonadati</taxon>
        <taxon>Pseudomonadota</taxon>
        <taxon>Betaproteobacteria</taxon>
        <taxon>Burkholderiales</taxon>
        <taxon>Oxalobacteraceae</taxon>
        <taxon>Noviherbaspirillum</taxon>
    </lineage>
</organism>
<proteinExistence type="predicted"/>
<name>A0A0C1YAN7_9BURK</name>
<dbReference type="AlphaFoldDB" id="A0A0C1YAN7"/>
<comment type="caution">
    <text evidence="1">The sequence shown here is derived from an EMBL/GenBank/DDBJ whole genome shotgun (WGS) entry which is preliminary data.</text>
</comment>
<sequence length="71" mass="8362">MFNAEMTAVRALRSSDSKVQRFFFRSFKTSYLRSLMEQRRGRTGWSKFIPDQQRFAVVSSNATQPRSMFLS</sequence>
<reference evidence="1 2" key="1">
    <citation type="submission" date="2014-12" db="EMBL/GenBank/DDBJ databases">
        <title>Denitrispirillum autotrophicum gen. nov., sp. nov., Denitrifying, Facultatively Autotrophic Bacteria Isolated from Rice Paddy Soil.</title>
        <authorList>
            <person name="Ishii S."/>
            <person name="Ashida N."/>
            <person name="Ohno H."/>
            <person name="Otsuka S."/>
            <person name="Yokota A."/>
            <person name="Senoo K."/>
        </authorList>
    </citation>
    <scope>NUCLEOTIDE SEQUENCE [LARGE SCALE GENOMIC DNA]</scope>
    <source>
        <strain evidence="1 2">TSA66</strain>
    </source>
</reference>
<accession>A0A0C1YAN7</accession>